<dbReference type="SUPFAM" id="SSF56300">
    <property type="entry name" value="Metallo-dependent phosphatases"/>
    <property type="match status" value="1"/>
</dbReference>
<dbReference type="InterPro" id="IPR004843">
    <property type="entry name" value="Calcineurin-like_PHP"/>
</dbReference>
<dbReference type="PANTHER" id="PTHR37844">
    <property type="entry name" value="SER/THR PROTEIN PHOSPHATASE SUPERFAMILY (AFU_ORTHOLOGUE AFUA_1G14840)"/>
    <property type="match status" value="1"/>
</dbReference>
<name>A0A0C2J3Y2_9PEZI</name>
<dbReference type="VEuPathDB" id="FungiDB:SPBR_04314"/>
<feature type="domain" description="Calcineurin-like phosphoesterase" evidence="2">
    <location>
        <begin position="41"/>
        <end position="294"/>
    </location>
</feature>
<reference evidence="3 4" key="1">
    <citation type="journal article" date="2014" name="BMC Genomics">
        <title>Comparative genomics of the major fungal agents of human and animal Sporotrichosis: Sporothrix schenckii and Sporothrix brasiliensis.</title>
        <authorList>
            <person name="Teixeira M.M."/>
            <person name="de Almeida L.G."/>
            <person name="Kubitschek-Barreira P."/>
            <person name="Alves F.L."/>
            <person name="Kioshima E.S."/>
            <person name="Abadio A.K."/>
            <person name="Fernandes L."/>
            <person name="Derengowski L.S."/>
            <person name="Ferreira K.S."/>
            <person name="Souza R.C."/>
            <person name="Ruiz J.C."/>
            <person name="de Andrade N.C."/>
            <person name="Paes H.C."/>
            <person name="Nicola A.M."/>
            <person name="Albuquerque P."/>
            <person name="Gerber A.L."/>
            <person name="Martins V.P."/>
            <person name="Peconick L.D."/>
            <person name="Neto A.V."/>
            <person name="Chaucanez C.B."/>
            <person name="Silva P.A."/>
            <person name="Cunha O.L."/>
            <person name="de Oliveira F.F."/>
            <person name="dos Santos T.C."/>
            <person name="Barros A.L."/>
            <person name="Soares M.A."/>
            <person name="de Oliveira L.M."/>
            <person name="Marini M.M."/>
            <person name="Villalobos-Duno H."/>
            <person name="Cunha M.M."/>
            <person name="de Hoog S."/>
            <person name="da Silveira J.F."/>
            <person name="Henrissat B."/>
            <person name="Nino-Vega G.A."/>
            <person name="Cisalpino P.S."/>
            <person name="Mora-Montes H.M."/>
            <person name="Almeida S.R."/>
            <person name="Stajich J.E."/>
            <person name="Lopes-Bezerra L.M."/>
            <person name="Vasconcelos A.T."/>
            <person name="Felipe M.S."/>
        </authorList>
    </citation>
    <scope>NUCLEOTIDE SEQUENCE [LARGE SCALE GENOMIC DNA]</scope>
    <source>
        <strain evidence="3 4">5110</strain>
    </source>
</reference>
<dbReference type="InterPro" id="IPR029052">
    <property type="entry name" value="Metallo-depent_PP-like"/>
</dbReference>
<evidence type="ECO:0000313" key="4">
    <source>
        <dbReference type="Proteomes" id="UP000031575"/>
    </source>
</evidence>
<gene>
    <name evidence="3" type="ORF">SPBR_04314</name>
</gene>
<dbReference type="AlphaFoldDB" id="A0A0C2J3Y2"/>
<organism evidence="3 4">
    <name type="scientific">Sporothrix brasiliensis 5110</name>
    <dbReference type="NCBI Taxonomy" id="1398154"/>
    <lineage>
        <taxon>Eukaryota</taxon>
        <taxon>Fungi</taxon>
        <taxon>Dikarya</taxon>
        <taxon>Ascomycota</taxon>
        <taxon>Pezizomycotina</taxon>
        <taxon>Sordariomycetes</taxon>
        <taxon>Sordariomycetidae</taxon>
        <taxon>Ophiostomatales</taxon>
        <taxon>Ophiostomataceae</taxon>
        <taxon>Sporothrix</taxon>
    </lineage>
</organism>
<keyword evidence="4" id="KW-1185">Reference proteome</keyword>
<feature type="compositionally biased region" description="Polar residues" evidence="1">
    <location>
        <begin position="23"/>
        <end position="32"/>
    </location>
</feature>
<dbReference type="RefSeq" id="XP_040621705.1">
    <property type="nucleotide sequence ID" value="XM_040762597.1"/>
</dbReference>
<accession>A0A0C2J3Y2</accession>
<evidence type="ECO:0000259" key="2">
    <source>
        <dbReference type="Pfam" id="PF00149"/>
    </source>
</evidence>
<proteinExistence type="predicted"/>
<evidence type="ECO:0000313" key="3">
    <source>
        <dbReference type="EMBL" id="KIH93695.1"/>
    </source>
</evidence>
<dbReference type="HOGENOM" id="CLU_060372_0_1_1"/>
<protein>
    <recommendedName>
        <fullName evidence="2">Calcineurin-like phosphoesterase domain-containing protein</fullName>
    </recommendedName>
</protein>
<dbReference type="GeneID" id="63677518"/>
<dbReference type="Pfam" id="PF00149">
    <property type="entry name" value="Metallophos"/>
    <property type="match status" value="1"/>
</dbReference>
<dbReference type="Gene3D" id="3.60.21.10">
    <property type="match status" value="1"/>
</dbReference>
<comment type="caution">
    <text evidence="3">The sequence shown here is derived from an EMBL/GenBank/DDBJ whole genome shotgun (WGS) entry which is preliminary data.</text>
</comment>
<sequence length="366" mass="40420">MKAFSKLANRLSLYKKESPEPTPNKQTTASAQPSPPQVDGPIHVLSDLHLEICSQYSTFKVPKTNAAYLILAGDIGRLVDYEPLLGFLEGLVSSYRRIFYVLGNHEFYTLTYERGLSEAHRLEKEPSLNGKVSILHRTRWDEDAQESPVPSLTVLGCTLWTHVPPESRDVVGHAIGDVKYIEDWTIDSHNQMHSEEVAWLRQQVAALRTATAAAAAKRTVVVVTHHVPTVEGTSRSKYAGSLWASAFTTELILPGSNTSNTGNTRHTEADAGRVADDTKPWEGVAAWIYGHTHYSNDFVRGGVRLVANQRGYVFPPNPDIFKAEDAAGADKRGQSGKSSFRIIERKAHQDEGKGLHAFNPARTIAL</sequence>
<dbReference type="Proteomes" id="UP000031575">
    <property type="component" value="Unassembled WGS sequence"/>
</dbReference>
<dbReference type="EMBL" id="AWTV01000005">
    <property type="protein sequence ID" value="KIH93695.1"/>
    <property type="molecule type" value="Genomic_DNA"/>
</dbReference>
<dbReference type="PANTHER" id="PTHR37844:SF2">
    <property type="entry name" value="SER_THR PROTEIN PHOSPHATASE SUPERFAMILY (AFU_ORTHOLOGUE AFUA_1G14840)"/>
    <property type="match status" value="1"/>
</dbReference>
<dbReference type="OrthoDB" id="550558at2759"/>
<evidence type="ECO:0000256" key="1">
    <source>
        <dbReference type="SAM" id="MobiDB-lite"/>
    </source>
</evidence>
<feature type="region of interest" description="Disordered" evidence="1">
    <location>
        <begin position="1"/>
        <end position="38"/>
    </location>
</feature>
<dbReference type="GO" id="GO:0016787">
    <property type="term" value="F:hydrolase activity"/>
    <property type="evidence" value="ECO:0007669"/>
    <property type="project" value="InterPro"/>
</dbReference>